<dbReference type="InterPro" id="IPR000297">
    <property type="entry name" value="PPIase_PpiC"/>
</dbReference>
<evidence type="ECO:0000313" key="4">
    <source>
        <dbReference type="Proteomes" id="UP001140817"/>
    </source>
</evidence>
<dbReference type="Pfam" id="PF00639">
    <property type="entry name" value="Rotamase"/>
    <property type="match status" value="1"/>
</dbReference>
<evidence type="ECO:0000259" key="2">
    <source>
        <dbReference type="PROSITE" id="PS50198"/>
    </source>
</evidence>
<dbReference type="GO" id="GO:0003755">
    <property type="term" value="F:peptidyl-prolyl cis-trans isomerase activity"/>
    <property type="evidence" value="ECO:0007669"/>
    <property type="project" value="UniProtKB-KW"/>
</dbReference>
<keyword evidence="1" id="KW-0697">Rotamase</keyword>
<proteinExistence type="predicted"/>
<dbReference type="SUPFAM" id="SSF109998">
    <property type="entry name" value="Triger factor/SurA peptide-binding domain-like"/>
    <property type="match status" value="1"/>
</dbReference>
<dbReference type="AlphaFoldDB" id="A0A9X2MDJ4"/>
<organism evidence="3 4">
    <name type="scientific">Terrisporobacter muris</name>
    <dbReference type="NCBI Taxonomy" id="2963284"/>
    <lineage>
        <taxon>Bacteria</taxon>
        <taxon>Bacillati</taxon>
        <taxon>Bacillota</taxon>
        <taxon>Clostridia</taxon>
        <taxon>Peptostreptococcales</taxon>
        <taxon>Peptostreptococcaceae</taxon>
        <taxon>Terrisporobacter</taxon>
    </lineage>
</organism>
<reference evidence="3" key="1">
    <citation type="submission" date="2022-07" db="EMBL/GenBank/DDBJ databases">
        <title>Enhanced cultured diversity of the mouse gut microbiota enables custom-made synthetic communities.</title>
        <authorList>
            <person name="Afrizal A."/>
        </authorList>
    </citation>
    <scope>NUCLEOTIDE SEQUENCE</scope>
    <source>
        <strain evidence="3">DSM 29186</strain>
    </source>
</reference>
<gene>
    <name evidence="3" type="ORF">NSA58_16225</name>
</gene>
<sequence length="273" mass="31071">MVLFILKVIIKSQGCKGVTNNMEKKILAKVGEKEISNLDVQSAIQGLDPYQAQQFQTEEGQKYVLEDLINQELLYMYAKDNKIDQDEDFRNEMKRVEENVLKQYVINKILTSVQLTEEEKKAFFEAQKQNFSKPETASAKHILVDNEEKANDILGKINTGEISFEDAAKEHSTCPSKDAGGDLGSFGRGQMVPEFEEAVFNMNKGEVSGPVKTQFGYHLIKLEDKKESTVPTYDEVSEEVGRTLLYQKQGEVYQQKLNEVKAKFPNSVEYMNK</sequence>
<dbReference type="PANTHER" id="PTHR47245:SF2">
    <property type="entry name" value="PEPTIDYL-PROLYL CIS-TRANS ISOMERASE HP_0175-RELATED"/>
    <property type="match status" value="1"/>
</dbReference>
<dbReference type="EC" id="5.2.1.8" evidence="3"/>
<keyword evidence="1 3" id="KW-0413">Isomerase</keyword>
<dbReference type="PROSITE" id="PS50198">
    <property type="entry name" value="PPIC_PPIASE_2"/>
    <property type="match status" value="1"/>
</dbReference>
<protein>
    <submittedName>
        <fullName evidence="3">Peptidylprolyl isomerase</fullName>
        <ecNumber evidence="3">5.2.1.8</ecNumber>
    </submittedName>
</protein>
<evidence type="ECO:0000256" key="1">
    <source>
        <dbReference type="PROSITE-ProRule" id="PRU00278"/>
    </source>
</evidence>
<dbReference type="EMBL" id="JANKBY010000285">
    <property type="protein sequence ID" value="MCR1824329.1"/>
    <property type="molecule type" value="Genomic_DNA"/>
</dbReference>
<dbReference type="PROSITE" id="PS01096">
    <property type="entry name" value="PPIC_PPIASE_1"/>
    <property type="match status" value="1"/>
</dbReference>
<dbReference type="Gene3D" id="3.10.50.40">
    <property type="match status" value="1"/>
</dbReference>
<dbReference type="InterPro" id="IPR046357">
    <property type="entry name" value="PPIase_dom_sf"/>
</dbReference>
<accession>A0A9X2MDJ4</accession>
<dbReference type="Gene3D" id="1.10.8.1040">
    <property type="match status" value="1"/>
</dbReference>
<keyword evidence="4" id="KW-1185">Reference proteome</keyword>
<name>A0A9X2MDJ4_9FIRM</name>
<evidence type="ECO:0000313" key="3">
    <source>
        <dbReference type="EMBL" id="MCR1824329.1"/>
    </source>
</evidence>
<dbReference type="InterPro" id="IPR023058">
    <property type="entry name" value="PPIase_PpiC_CS"/>
</dbReference>
<dbReference type="SUPFAM" id="SSF54534">
    <property type="entry name" value="FKBP-like"/>
    <property type="match status" value="1"/>
</dbReference>
<dbReference type="InterPro" id="IPR027304">
    <property type="entry name" value="Trigger_fact/SurA_dom_sf"/>
</dbReference>
<dbReference type="InterPro" id="IPR050245">
    <property type="entry name" value="PrsA_foldase"/>
</dbReference>
<dbReference type="Pfam" id="PF13624">
    <property type="entry name" value="SurA_N_3"/>
    <property type="match status" value="1"/>
</dbReference>
<feature type="domain" description="PpiC" evidence="2">
    <location>
        <begin position="134"/>
        <end position="224"/>
    </location>
</feature>
<dbReference type="RefSeq" id="WP_242842770.1">
    <property type="nucleotide sequence ID" value="NZ_JANKBY010000285.1"/>
</dbReference>
<comment type="caution">
    <text evidence="3">The sequence shown here is derived from an EMBL/GenBank/DDBJ whole genome shotgun (WGS) entry which is preliminary data.</text>
</comment>
<dbReference type="Proteomes" id="UP001140817">
    <property type="component" value="Unassembled WGS sequence"/>
</dbReference>
<dbReference type="PANTHER" id="PTHR47245">
    <property type="entry name" value="PEPTIDYLPROLYL ISOMERASE"/>
    <property type="match status" value="1"/>
</dbReference>